<accession>A0A4Z2G6G0</accession>
<sequence>MALSRDRRQRKTEWGHNGEHTHDNNVEDDDWLLGRGFPGVDSYVERNAFVIRATAGGESQKPE</sequence>
<dbReference type="Proteomes" id="UP000314294">
    <property type="component" value="Unassembled WGS sequence"/>
</dbReference>
<name>A0A4Z2G6G0_9TELE</name>
<evidence type="ECO:0000313" key="3">
    <source>
        <dbReference type="Proteomes" id="UP000314294"/>
    </source>
</evidence>
<gene>
    <name evidence="2" type="ORF">EYF80_040955</name>
</gene>
<proteinExistence type="predicted"/>
<comment type="caution">
    <text evidence="2">The sequence shown here is derived from an EMBL/GenBank/DDBJ whole genome shotgun (WGS) entry which is preliminary data.</text>
</comment>
<feature type="compositionally biased region" description="Basic and acidic residues" evidence="1">
    <location>
        <begin position="1"/>
        <end position="25"/>
    </location>
</feature>
<dbReference type="EMBL" id="SRLO01000680">
    <property type="protein sequence ID" value="TNN48831.1"/>
    <property type="molecule type" value="Genomic_DNA"/>
</dbReference>
<dbReference type="AlphaFoldDB" id="A0A4Z2G6G0"/>
<evidence type="ECO:0000313" key="2">
    <source>
        <dbReference type="EMBL" id="TNN48831.1"/>
    </source>
</evidence>
<keyword evidence="3" id="KW-1185">Reference proteome</keyword>
<reference evidence="2 3" key="1">
    <citation type="submission" date="2019-03" db="EMBL/GenBank/DDBJ databases">
        <title>First draft genome of Liparis tanakae, snailfish: a comprehensive survey of snailfish specific genes.</title>
        <authorList>
            <person name="Kim W."/>
            <person name="Song I."/>
            <person name="Jeong J.-H."/>
            <person name="Kim D."/>
            <person name="Kim S."/>
            <person name="Ryu S."/>
            <person name="Song J.Y."/>
            <person name="Lee S.K."/>
        </authorList>
    </citation>
    <scope>NUCLEOTIDE SEQUENCE [LARGE SCALE GENOMIC DNA]</scope>
    <source>
        <tissue evidence="2">Muscle</tissue>
    </source>
</reference>
<evidence type="ECO:0000256" key="1">
    <source>
        <dbReference type="SAM" id="MobiDB-lite"/>
    </source>
</evidence>
<feature type="region of interest" description="Disordered" evidence="1">
    <location>
        <begin position="1"/>
        <end position="29"/>
    </location>
</feature>
<protein>
    <submittedName>
        <fullName evidence="2">Uncharacterized protein</fullName>
    </submittedName>
</protein>
<organism evidence="2 3">
    <name type="scientific">Liparis tanakae</name>
    <name type="common">Tanaka's snailfish</name>
    <dbReference type="NCBI Taxonomy" id="230148"/>
    <lineage>
        <taxon>Eukaryota</taxon>
        <taxon>Metazoa</taxon>
        <taxon>Chordata</taxon>
        <taxon>Craniata</taxon>
        <taxon>Vertebrata</taxon>
        <taxon>Euteleostomi</taxon>
        <taxon>Actinopterygii</taxon>
        <taxon>Neopterygii</taxon>
        <taxon>Teleostei</taxon>
        <taxon>Neoteleostei</taxon>
        <taxon>Acanthomorphata</taxon>
        <taxon>Eupercaria</taxon>
        <taxon>Perciformes</taxon>
        <taxon>Cottioidei</taxon>
        <taxon>Cottales</taxon>
        <taxon>Liparidae</taxon>
        <taxon>Liparis</taxon>
    </lineage>
</organism>